<comment type="caution">
    <text evidence="5">The sequence shown here is derived from an EMBL/GenBank/DDBJ whole genome shotgun (WGS) entry which is preliminary data.</text>
</comment>
<keyword evidence="4" id="KW-0812">Transmembrane</keyword>
<evidence type="ECO:0000256" key="1">
    <source>
        <dbReference type="ARBA" id="ARBA00004370"/>
    </source>
</evidence>
<keyword evidence="6" id="KW-1185">Reference proteome</keyword>
<sequence length="228" mass="24173">MNSRRPINRVTSRRRPAAALAPAKKTTTRRVAGRPGPAQQRKSEVVEESAASGRRWRLPRRAEIVGASPWRPAVLCLIAAALLAAFAVTAAFRPGVDDSNRAYLDNDQTAQVKAAAGQVLSAVYGVDAKDLAGYKAAARKVLTGKALADSDKYLDGVMQAYQQTGAKSEVHTEPVGVTLLTADRAEVLANTTVGLTKDGVAQPSASGPILLRLEKVDGHWLASDLPNL</sequence>
<dbReference type="Proteomes" id="UP000254869">
    <property type="component" value="Unassembled WGS sequence"/>
</dbReference>
<keyword evidence="4" id="KW-1133">Transmembrane helix</keyword>
<proteinExistence type="predicted"/>
<evidence type="ECO:0000256" key="3">
    <source>
        <dbReference type="SAM" id="MobiDB-lite"/>
    </source>
</evidence>
<evidence type="ECO:0000313" key="5">
    <source>
        <dbReference type="EMBL" id="RDI66496.1"/>
    </source>
</evidence>
<accession>A0A370I6X5</accession>
<feature type="transmembrane region" description="Helical" evidence="4">
    <location>
        <begin position="70"/>
        <end position="92"/>
    </location>
</feature>
<protein>
    <submittedName>
        <fullName evidence="5">Mce-associated membrane protein</fullName>
    </submittedName>
</protein>
<evidence type="ECO:0000256" key="4">
    <source>
        <dbReference type="SAM" id="Phobius"/>
    </source>
</evidence>
<comment type="subcellular location">
    <subcellularLocation>
        <location evidence="1">Membrane</location>
    </subcellularLocation>
</comment>
<dbReference type="STRING" id="1210086.GCA_001613105_01443"/>
<organism evidence="5 6">
    <name type="scientific">Nocardia pseudobrasiliensis</name>
    <dbReference type="NCBI Taxonomy" id="45979"/>
    <lineage>
        <taxon>Bacteria</taxon>
        <taxon>Bacillati</taxon>
        <taxon>Actinomycetota</taxon>
        <taxon>Actinomycetes</taxon>
        <taxon>Mycobacteriales</taxon>
        <taxon>Nocardiaceae</taxon>
        <taxon>Nocardia</taxon>
    </lineage>
</organism>
<evidence type="ECO:0000313" key="6">
    <source>
        <dbReference type="Proteomes" id="UP000254869"/>
    </source>
</evidence>
<evidence type="ECO:0000256" key="2">
    <source>
        <dbReference type="ARBA" id="ARBA00023136"/>
    </source>
</evidence>
<dbReference type="PANTHER" id="PTHR37042:SF4">
    <property type="entry name" value="OUTER MEMBRANE PROTEIN RV1973"/>
    <property type="match status" value="1"/>
</dbReference>
<dbReference type="EMBL" id="QQBC01000004">
    <property type="protein sequence ID" value="RDI66496.1"/>
    <property type="molecule type" value="Genomic_DNA"/>
</dbReference>
<dbReference type="RefSeq" id="WP_067993811.1">
    <property type="nucleotide sequence ID" value="NZ_QQBC01000004.1"/>
</dbReference>
<dbReference type="AlphaFoldDB" id="A0A370I6X5"/>
<name>A0A370I6X5_9NOCA</name>
<dbReference type="PANTHER" id="PTHR37042">
    <property type="entry name" value="OUTER MEMBRANE PROTEIN RV1973"/>
    <property type="match status" value="1"/>
</dbReference>
<gene>
    <name evidence="5" type="ORF">DFR76_104246</name>
</gene>
<dbReference type="GO" id="GO:0016020">
    <property type="term" value="C:membrane"/>
    <property type="evidence" value="ECO:0007669"/>
    <property type="project" value="UniProtKB-SubCell"/>
</dbReference>
<reference evidence="5 6" key="1">
    <citation type="submission" date="2018-07" db="EMBL/GenBank/DDBJ databases">
        <title>Genomic Encyclopedia of Type Strains, Phase IV (KMG-IV): sequencing the most valuable type-strain genomes for metagenomic binning, comparative biology and taxonomic classification.</title>
        <authorList>
            <person name="Goeker M."/>
        </authorList>
    </citation>
    <scope>NUCLEOTIDE SEQUENCE [LARGE SCALE GENOMIC DNA]</scope>
    <source>
        <strain evidence="5 6">DSM 44290</strain>
    </source>
</reference>
<feature type="region of interest" description="Disordered" evidence="3">
    <location>
        <begin position="1"/>
        <end position="52"/>
    </location>
</feature>
<keyword evidence="2 4" id="KW-0472">Membrane</keyword>